<dbReference type="InterPro" id="IPR011055">
    <property type="entry name" value="Dup_hybrid_motif"/>
</dbReference>
<dbReference type="Gene3D" id="3.10.350.10">
    <property type="entry name" value="LysM domain"/>
    <property type="match status" value="2"/>
</dbReference>
<dbReference type="InterPro" id="IPR050570">
    <property type="entry name" value="Cell_wall_metabolism_enzyme"/>
</dbReference>
<dbReference type="Pfam" id="PF01476">
    <property type="entry name" value="LysM"/>
    <property type="match status" value="2"/>
</dbReference>
<organism evidence="4 5">
    <name type="scientific">Roseovarius pelagicus</name>
    <dbReference type="NCBI Taxonomy" id="2980108"/>
    <lineage>
        <taxon>Bacteria</taxon>
        <taxon>Pseudomonadati</taxon>
        <taxon>Pseudomonadota</taxon>
        <taxon>Alphaproteobacteria</taxon>
        <taxon>Rhodobacterales</taxon>
        <taxon>Roseobacteraceae</taxon>
        <taxon>Roseovarius</taxon>
    </lineage>
</organism>
<evidence type="ECO:0000259" key="3">
    <source>
        <dbReference type="PROSITE" id="PS51782"/>
    </source>
</evidence>
<dbReference type="CDD" id="cd00118">
    <property type="entry name" value="LysM"/>
    <property type="match status" value="1"/>
</dbReference>
<feature type="domain" description="LysM" evidence="3">
    <location>
        <begin position="161"/>
        <end position="205"/>
    </location>
</feature>
<dbReference type="CDD" id="cd12797">
    <property type="entry name" value="M23_peptidase"/>
    <property type="match status" value="1"/>
</dbReference>
<sequence>MSFSKRPAMLLAGTAALVLGACDGPLDFDMRGGIGNGLDTAEAARTATANRPEPDSRGIISYPGYQVAIARRGDTLATLAARIGIDAAELGRFNGISPDDNLRRGEVVALPRRVAEPAGGPIQPGGVDIATIAGGAIDKADKNKVETSTLEPAPQTGAEPVRHKVARGETAYTIARLYNVSIRSLADWNGLGSDFGVREGQYLLIPVALPGEVGKPFDATEVPQTEPPGVGSPTPEPPSAEKPLPEDDTTPVTNISTPKTKPGDAPDLGATQTKKSKARMSYPVRGDIVRAYSKGKNEGIDIAATPGTAVKSAAKGTIAHIGAETSGTSIIVIRHDNNLMTVYSNVESVTVETGDKVSRGDTLAKAGSSGSGAVHFEVRDGFESLDPVPYLTE</sequence>
<gene>
    <name evidence="4" type="ORF">N7U68_02360</name>
</gene>
<dbReference type="PROSITE" id="PS51257">
    <property type="entry name" value="PROKAR_LIPOPROTEIN"/>
    <property type="match status" value="1"/>
</dbReference>
<keyword evidence="5" id="KW-1185">Reference proteome</keyword>
<accession>A0ABY6DBS7</accession>
<dbReference type="InterPro" id="IPR036779">
    <property type="entry name" value="LysM_dom_sf"/>
</dbReference>
<keyword evidence="2" id="KW-0732">Signal</keyword>
<feature type="compositionally biased region" description="Polar residues" evidence="1">
    <location>
        <begin position="250"/>
        <end position="259"/>
    </location>
</feature>
<dbReference type="InterPro" id="IPR018392">
    <property type="entry name" value="LysM"/>
</dbReference>
<dbReference type="EMBL" id="CP106738">
    <property type="protein sequence ID" value="UXX83545.1"/>
    <property type="molecule type" value="Genomic_DNA"/>
</dbReference>
<evidence type="ECO:0000256" key="2">
    <source>
        <dbReference type="SAM" id="SignalP"/>
    </source>
</evidence>
<dbReference type="SMART" id="SM00257">
    <property type="entry name" value="LysM"/>
    <property type="match status" value="2"/>
</dbReference>
<dbReference type="Proteomes" id="UP001064087">
    <property type="component" value="Chromosome"/>
</dbReference>
<evidence type="ECO:0000313" key="5">
    <source>
        <dbReference type="Proteomes" id="UP001064087"/>
    </source>
</evidence>
<feature type="signal peptide" evidence="2">
    <location>
        <begin position="1"/>
        <end position="20"/>
    </location>
</feature>
<name>A0ABY6DBS7_9RHOB</name>
<dbReference type="InterPro" id="IPR016047">
    <property type="entry name" value="M23ase_b-sheet_dom"/>
</dbReference>
<dbReference type="PROSITE" id="PS51782">
    <property type="entry name" value="LYSM"/>
    <property type="match status" value="2"/>
</dbReference>
<feature type="region of interest" description="Disordered" evidence="1">
    <location>
        <begin position="215"/>
        <end position="280"/>
    </location>
</feature>
<dbReference type="PANTHER" id="PTHR21666:SF270">
    <property type="entry name" value="MUREIN HYDROLASE ACTIVATOR ENVC"/>
    <property type="match status" value="1"/>
</dbReference>
<evidence type="ECO:0000313" key="4">
    <source>
        <dbReference type="EMBL" id="UXX83545.1"/>
    </source>
</evidence>
<dbReference type="PANTHER" id="PTHR21666">
    <property type="entry name" value="PEPTIDASE-RELATED"/>
    <property type="match status" value="1"/>
</dbReference>
<feature type="chain" id="PRO_5045818596" evidence="2">
    <location>
        <begin position="21"/>
        <end position="393"/>
    </location>
</feature>
<dbReference type="RefSeq" id="WP_263048117.1">
    <property type="nucleotide sequence ID" value="NZ_CP106738.1"/>
</dbReference>
<dbReference type="Pfam" id="PF01551">
    <property type="entry name" value="Peptidase_M23"/>
    <property type="match status" value="1"/>
</dbReference>
<reference evidence="4" key="1">
    <citation type="submission" date="2022-10" db="EMBL/GenBank/DDBJ databases">
        <title>Roseovarius pelagicus sp. nov., isolated from Arctic seawater.</title>
        <authorList>
            <person name="Hong Y.W."/>
            <person name="Hwang C.Y."/>
        </authorList>
    </citation>
    <scope>NUCLEOTIDE SEQUENCE</scope>
    <source>
        <strain evidence="4">HL-MP18</strain>
    </source>
</reference>
<dbReference type="SUPFAM" id="SSF54106">
    <property type="entry name" value="LysM domain"/>
    <property type="match status" value="2"/>
</dbReference>
<proteinExistence type="predicted"/>
<dbReference type="Gene3D" id="2.70.70.10">
    <property type="entry name" value="Glucose Permease (Domain IIA)"/>
    <property type="match status" value="1"/>
</dbReference>
<dbReference type="SUPFAM" id="SSF51261">
    <property type="entry name" value="Duplicated hybrid motif"/>
    <property type="match status" value="1"/>
</dbReference>
<protein>
    <submittedName>
        <fullName evidence="4">Peptidoglycan DD-metalloendopeptidase family protein</fullName>
    </submittedName>
</protein>
<feature type="domain" description="LysM" evidence="3">
    <location>
        <begin position="66"/>
        <end position="110"/>
    </location>
</feature>
<evidence type="ECO:0000256" key="1">
    <source>
        <dbReference type="SAM" id="MobiDB-lite"/>
    </source>
</evidence>